<gene>
    <name evidence="3" type="primary">CYP19-4</name>
    <name evidence="3" type="ORF">QJS10_CPB17g02140</name>
</gene>
<feature type="domain" description="PPIase cyclophilin-type" evidence="2">
    <location>
        <begin position="115"/>
        <end position="322"/>
    </location>
</feature>
<dbReference type="InterPro" id="IPR002130">
    <property type="entry name" value="Cyclophilin-type_PPIase_dom"/>
</dbReference>
<name>A0AAV9CVK9_ACOCL</name>
<comment type="caution">
    <text evidence="3">The sequence shown here is derived from an EMBL/GenBank/DDBJ whole genome shotgun (WGS) entry which is preliminary data.</text>
</comment>
<feature type="region of interest" description="Disordered" evidence="1">
    <location>
        <begin position="61"/>
        <end position="81"/>
    </location>
</feature>
<dbReference type="PRINTS" id="PR00153">
    <property type="entry name" value="CSAPPISMRASE"/>
</dbReference>
<dbReference type="PROSITE" id="PS50072">
    <property type="entry name" value="CSA_PPIASE_2"/>
    <property type="match status" value="1"/>
</dbReference>
<evidence type="ECO:0000259" key="2">
    <source>
        <dbReference type="PROSITE" id="PS50072"/>
    </source>
</evidence>
<feature type="compositionally biased region" description="Basic and acidic residues" evidence="1">
    <location>
        <begin position="172"/>
        <end position="199"/>
    </location>
</feature>
<dbReference type="EMBL" id="JAUJYO010000017">
    <property type="protein sequence ID" value="KAK1292398.1"/>
    <property type="molecule type" value="Genomic_DNA"/>
</dbReference>
<reference evidence="3" key="2">
    <citation type="submission" date="2023-06" db="EMBL/GenBank/DDBJ databases">
        <authorList>
            <person name="Ma L."/>
            <person name="Liu K.-W."/>
            <person name="Li Z."/>
            <person name="Hsiao Y.-Y."/>
            <person name="Qi Y."/>
            <person name="Fu T."/>
            <person name="Tang G."/>
            <person name="Zhang D."/>
            <person name="Sun W.-H."/>
            <person name="Liu D.-K."/>
            <person name="Li Y."/>
            <person name="Chen G.-Z."/>
            <person name="Liu X.-D."/>
            <person name="Liao X.-Y."/>
            <person name="Jiang Y.-T."/>
            <person name="Yu X."/>
            <person name="Hao Y."/>
            <person name="Huang J."/>
            <person name="Zhao X.-W."/>
            <person name="Ke S."/>
            <person name="Chen Y.-Y."/>
            <person name="Wu W.-L."/>
            <person name="Hsu J.-L."/>
            <person name="Lin Y.-F."/>
            <person name="Huang M.-D."/>
            <person name="Li C.-Y."/>
            <person name="Huang L."/>
            <person name="Wang Z.-W."/>
            <person name="Zhao X."/>
            <person name="Zhong W.-Y."/>
            <person name="Peng D.-H."/>
            <person name="Ahmad S."/>
            <person name="Lan S."/>
            <person name="Zhang J.-S."/>
            <person name="Tsai W.-C."/>
            <person name="Van De Peer Y."/>
            <person name="Liu Z.-J."/>
        </authorList>
    </citation>
    <scope>NUCLEOTIDE SEQUENCE</scope>
    <source>
        <strain evidence="3">CP</strain>
        <tissue evidence="3">Leaves</tissue>
    </source>
</reference>
<sequence>MASSAAASAYSLRHPFRCPPPISASNPRNLKTTHHHHSVSRRRILLLSTAALSSAPLLLLPPPSAASESETPSPPPPPSPAVTDRFYLDFSVCPTYFRSDRPIGGSDPSACPDPEPLGRVVLGLYGKLLPKTVANFKAMCSSGRESRCASYRGSLVHKVLPGQYFSAGRQGRGGEGRPMRPDLQRNGEGRPMRPDLQRNTETVDPKSFAVRHDRPGTLSLCLSENDDDEAVKMDPDYRNVEFLITTGPGPCPQLDNANIVFGTVLEGMDVVTTIAAIPTYKPAERIRQFNDFAEFLGDERAQIARAMWNRPLKTVYISDCGELKVAKPLLSPSLP</sequence>
<reference evidence="3" key="1">
    <citation type="journal article" date="2023" name="Nat. Commun.">
        <title>Diploid and tetraploid genomes of Acorus and the evolution of monocots.</title>
        <authorList>
            <person name="Ma L."/>
            <person name="Liu K.W."/>
            <person name="Li Z."/>
            <person name="Hsiao Y.Y."/>
            <person name="Qi Y."/>
            <person name="Fu T."/>
            <person name="Tang G.D."/>
            <person name="Zhang D."/>
            <person name="Sun W.H."/>
            <person name="Liu D.K."/>
            <person name="Li Y."/>
            <person name="Chen G.Z."/>
            <person name="Liu X.D."/>
            <person name="Liao X.Y."/>
            <person name="Jiang Y.T."/>
            <person name="Yu X."/>
            <person name="Hao Y."/>
            <person name="Huang J."/>
            <person name="Zhao X.W."/>
            <person name="Ke S."/>
            <person name="Chen Y.Y."/>
            <person name="Wu W.L."/>
            <person name="Hsu J.L."/>
            <person name="Lin Y.F."/>
            <person name="Huang M.D."/>
            <person name="Li C.Y."/>
            <person name="Huang L."/>
            <person name="Wang Z.W."/>
            <person name="Zhao X."/>
            <person name="Zhong W.Y."/>
            <person name="Peng D.H."/>
            <person name="Ahmad S."/>
            <person name="Lan S."/>
            <person name="Zhang J.S."/>
            <person name="Tsai W.C."/>
            <person name="Van de Peer Y."/>
            <person name="Liu Z.J."/>
        </authorList>
    </citation>
    <scope>NUCLEOTIDE SEQUENCE</scope>
    <source>
        <strain evidence="3">CP</strain>
    </source>
</reference>
<dbReference type="Pfam" id="PF00160">
    <property type="entry name" value="Pro_isomerase"/>
    <property type="match status" value="1"/>
</dbReference>
<dbReference type="GO" id="GO:0009507">
    <property type="term" value="C:chloroplast"/>
    <property type="evidence" value="ECO:0007669"/>
    <property type="project" value="TreeGrafter"/>
</dbReference>
<keyword evidence="3" id="KW-0413">Isomerase</keyword>
<evidence type="ECO:0000313" key="3">
    <source>
        <dbReference type="EMBL" id="KAK1292398.1"/>
    </source>
</evidence>
<organism evidence="3 4">
    <name type="scientific">Acorus calamus</name>
    <name type="common">Sweet flag</name>
    <dbReference type="NCBI Taxonomy" id="4465"/>
    <lineage>
        <taxon>Eukaryota</taxon>
        <taxon>Viridiplantae</taxon>
        <taxon>Streptophyta</taxon>
        <taxon>Embryophyta</taxon>
        <taxon>Tracheophyta</taxon>
        <taxon>Spermatophyta</taxon>
        <taxon>Magnoliopsida</taxon>
        <taxon>Liliopsida</taxon>
        <taxon>Acoraceae</taxon>
        <taxon>Acorus</taxon>
    </lineage>
</organism>
<dbReference type="AlphaFoldDB" id="A0AAV9CVK9"/>
<accession>A0AAV9CVK9</accession>
<dbReference type="GO" id="GO:0003755">
    <property type="term" value="F:peptidyl-prolyl cis-trans isomerase activity"/>
    <property type="evidence" value="ECO:0007669"/>
    <property type="project" value="InterPro"/>
</dbReference>
<dbReference type="InterPro" id="IPR044178">
    <property type="entry name" value="CYP28-like"/>
</dbReference>
<feature type="region of interest" description="Disordered" evidence="1">
    <location>
        <begin position="166"/>
        <end position="199"/>
    </location>
</feature>
<protein>
    <submittedName>
        <fullName evidence="3">Peptidyl-prolyl cis-trans isomerase CYP19-4</fullName>
    </submittedName>
</protein>
<dbReference type="PANTHER" id="PTHR47875">
    <property type="entry name" value="PEPTIDYL-PROLYL CIS-TRANS ISOMERASE CYP28, CHLOROPLASTIC"/>
    <property type="match status" value="1"/>
</dbReference>
<dbReference type="InterPro" id="IPR029000">
    <property type="entry name" value="Cyclophilin-like_dom_sf"/>
</dbReference>
<keyword evidence="4" id="KW-1185">Reference proteome</keyword>
<dbReference type="PANTHER" id="PTHR47875:SF1">
    <property type="entry name" value="PEPTIDYL-PROLYL CIS-TRANS ISOMERASE CYP28, CHLOROPLASTIC"/>
    <property type="match status" value="1"/>
</dbReference>
<dbReference type="FunFam" id="2.40.100.10:FF:000037">
    <property type="entry name" value="Peptidyl-prolyl cis-trans isomerase"/>
    <property type="match status" value="1"/>
</dbReference>
<dbReference type="Proteomes" id="UP001180020">
    <property type="component" value="Unassembled WGS sequence"/>
</dbReference>
<evidence type="ECO:0000313" key="4">
    <source>
        <dbReference type="Proteomes" id="UP001180020"/>
    </source>
</evidence>
<dbReference type="Gene3D" id="2.40.100.10">
    <property type="entry name" value="Cyclophilin-like"/>
    <property type="match status" value="1"/>
</dbReference>
<proteinExistence type="predicted"/>
<evidence type="ECO:0000256" key="1">
    <source>
        <dbReference type="SAM" id="MobiDB-lite"/>
    </source>
</evidence>
<dbReference type="SUPFAM" id="SSF50891">
    <property type="entry name" value="Cyclophilin-like"/>
    <property type="match status" value="1"/>
</dbReference>